<keyword evidence="7" id="KW-1185">Reference proteome</keyword>
<evidence type="ECO:0000256" key="1">
    <source>
        <dbReference type="ARBA" id="ARBA00023015"/>
    </source>
</evidence>
<dbReference type="Gene3D" id="1.10.357.10">
    <property type="entry name" value="Tetracycline Repressor, domain 2"/>
    <property type="match status" value="1"/>
</dbReference>
<evidence type="ECO:0000259" key="5">
    <source>
        <dbReference type="PROSITE" id="PS50977"/>
    </source>
</evidence>
<dbReference type="InterPro" id="IPR036271">
    <property type="entry name" value="Tet_transcr_reg_TetR-rel_C_sf"/>
</dbReference>
<dbReference type="Proteomes" id="UP000033448">
    <property type="component" value="Unassembled WGS sequence"/>
</dbReference>
<dbReference type="SUPFAM" id="SSF48498">
    <property type="entry name" value="Tetracyclin repressor-like, C-terminal domain"/>
    <property type="match status" value="1"/>
</dbReference>
<dbReference type="Pfam" id="PF00440">
    <property type="entry name" value="TetR_N"/>
    <property type="match status" value="1"/>
</dbReference>
<dbReference type="PANTHER" id="PTHR30055">
    <property type="entry name" value="HTH-TYPE TRANSCRIPTIONAL REGULATOR RUTR"/>
    <property type="match status" value="1"/>
</dbReference>
<dbReference type="GO" id="GO:0003700">
    <property type="term" value="F:DNA-binding transcription factor activity"/>
    <property type="evidence" value="ECO:0007669"/>
    <property type="project" value="TreeGrafter"/>
</dbReference>
<dbReference type="SUPFAM" id="SSF46689">
    <property type="entry name" value="Homeodomain-like"/>
    <property type="match status" value="1"/>
</dbReference>
<dbReference type="InterPro" id="IPR025996">
    <property type="entry name" value="MT1864/Rv1816-like_C"/>
</dbReference>
<dbReference type="PROSITE" id="PS50977">
    <property type="entry name" value="HTH_TETR_2"/>
    <property type="match status" value="1"/>
</dbReference>
<keyword evidence="2 4" id="KW-0238">DNA-binding</keyword>
<keyword evidence="1" id="KW-0805">Transcription regulation</keyword>
<proteinExistence type="predicted"/>
<dbReference type="RefSeq" id="WP_045249464.1">
    <property type="nucleotide sequence ID" value="NZ_CP099706.1"/>
</dbReference>
<evidence type="ECO:0000256" key="4">
    <source>
        <dbReference type="PROSITE-ProRule" id="PRU00335"/>
    </source>
</evidence>
<dbReference type="InterPro" id="IPR009057">
    <property type="entry name" value="Homeodomain-like_sf"/>
</dbReference>
<evidence type="ECO:0000256" key="3">
    <source>
        <dbReference type="ARBA" id="ARBA00023163"/>
    </source>
</evidence>
<comment type="caution">
    <text evidence="6">The sequence shown here is derived from an EMBL/GenBank/DDBJ whole genome shotgun (WGS) entry which is preliminary data.</text>
</comment>
<gene>
    <name evidence="6" type="ORF">RL72_00728</name>
</gene>
<accession>A0A0F0L2R7</accession>
<keyword evidence="3" id="KW-0804">Transcription</keyword>
<dbReference type="InterPro" id="IPR050109">
    <property type="entry name" value="HTH-type_TetR-like_transc_reg"/>
</dbReference>
<dbReference type="GO" id="GO:0000976">
    <property type="term" value="F:transcription cis-regulatory region binding"/>
    <property type="evidence" value="ECO:0007669"/>
    <property type="project" value="TreeGrafter"/>
</dbReference>
<dbReference type="Pfam" id="PF13305">
    <property type="entry name" value="TetR_C_33"/>
    <property type="match status" value="1"/>
</dbReference>
<name>A0A0F0L2R7_9MICO</name>
<organism evidence="6 7">
    <name type="scientific">Microbacterium azadirachtae</name>
    <dbReference type="NCBI Taxonomy" id="582680"/>
    <lineage>
        <taxon>Bacteria</taxon>
        <taxon>Bacillati</taxon>
        <taxon>Actinomycetota</taxon>
        <taxon>Actinomycetes</taxon>
        <taxon>Micrococcales</taxon>
        <taxon>Microbacteriaceae</taxon>
        <taxon>Microbacterium</taxon>
    </lineage>
</organism>
<dbReference type="PATRIC" id="fig|582680.7.peg.755"/>
<dbReference type="PANTHER" id="PTHR30055:SF234">
    <property type="entry name" value="HTH-TYPE TRANSCRIPTIONAL REGULATOR BETI"/>
    <property type="match status" value="1"/>
</dbReference>
<dbReference type="AlphaFoldDB" id="A0A0F0L2R7"/>
<feature type="domain" description="HTH tetR-type" evidence="5">
    <location>
        <begin position="9"/>
        <end position="69"/>
    </location>
</feature>
<feature type="DNA-binding region" description="H-T-H motif" evidence="4">
    <location>
        <begin position="32"/>
        <end position="51"/>
    </location>
</feature>
<evidence type="ECO:0000313" key="6">
    <source>
        <dbReference type="EMBL" id="KJL26989.1"/>
    </source>
</evidence>
<protein>
    <submittedName>
        <fullName evidence="6">Bacterial regulatory protein, tetR family</fullName>
    </submittedName>
</protein>
<dbReference type="InterPro" id="IPR001647">
    <property type="entry name" value="HTH_TetR"/>
</dbReference>
<sequence length="188" mass="19743">MARPVTHDANLRSRLIAVASSMIDRDGPERFSVREVAQAADTSTSAVYTLFGSKADLISAVIADSFASFAEAQRAAEPGGLRALGEAYRSWALQHPDRYRLMFSGAVSTAHDPTDHTGELDALLPLARTLTGAAEVGPDVDLRSTLAVWAQVHGAVGLELAGVAPPWVDADAVYAAVLDAIAAVHPGR</sequence>
<reference evidence="6 7" key="1">
    <citation type="submission" date="2015-02" db="EMBL/GenBank/DDBJ databases">
        <title>Draft genome sequences of ten Microbacterium spp. with emphasis on heavy metal contaminated environments.</title>
        <authorList>
            <person name="Corretto E."/>
        </authorList>
    </citation>
    <scope>NUCLEOTIDE SEQUENCE [LARGE SCALE GENOMIC DNA]</scope>
    <source>
        <strain evidence="6 7">DSM 23848</strain>
    </source>
</reference>
<evidence type="ECO:0000313" key="7">
    <source>
        <dbReference type="Proteomes" id="UP000033448"/>
    </source>
</evidence>
<dbReference type="EMBL" id="JYIT01000059">
    <property type="protein sequence ID" value="KJL26989.1"/>
    <property type="molecule type" value="Genomic_DNA"/>
</dbReference>
<evidence type="ECO:0000256" key="2">
    <source>
        <dbReference type="ARBA" id="ARBA00023125"/>
    </source>
</evidence>